<name>A0ABT3CW84_9BACT</name>
<proteinExistence type="predicted"/>
<dbReference type="Proteomes" id="UP001300692">
    <property type="component" value="Unassembled WGS sequence"/>
</dbReference>
<evidence type="ECO:0000313" key="2">
    <source>
        <dbReference type="Proteomes" id="UP001300692"/>
    </source>
</evidence>
<keyword evidence="2" id="KW-1185">Reference proteome</keyword>
<protein>
    <recommendedName>
        <fullName evidence="3">DUF1524 domain-containing protein</fullName>
    </recommendedName>
</protein>
<organism evidence="1 2">
    <name type="scientific">Reichenbachiella ulvae</name>
    <dbReference type="NCBI Taxonomy" id="2980104"/>
    <lineage>
        <taxon>Bacteria</taxon>
        <taxon>Pseudomonadati</taxon>
        <taxon>Bacteroidota</taxon>
        <taxon>Cytophagia</taxon>
        <taxon>Cytophagales</taxon>
        <taxon>Reichenbachiellaceae</taxon>
        <taxon>Reichenbachiella</taxon>
    </lineage>
</organism>
<comment type="caution">
    <text evidence="1">The sequence shown here is derived from an EMBL/GenBank/DDBJ whole genome shotgun (WGS) entry which is preliminary data.</text>
</comment>
<evidence type="ECO:0008006" key="3">
    <source>
        <dbReference type="Google" id="ProtNLM"/>
    </source>
</evidence>
<evidence type="ECO:0000313" key="1">
    <source>
        <dbReference type="EMBL" id="MCV9387972.1"/>
    </source>
</evidence>
<accession>A0ABT3CW84</accession>
<gene>
    <name evidence="1" type="ORF">N7U62_14915</name>
</gene>
<reference evidence="1 2" key="1">
    <citation type="submission" date="2022-10" db="EMBL/GenBank/DDBJ databases">
        <title>Comparative genomics and taxonomic characterization of three novel marine species of genus Reichenbachiella exhibiting antioxidant and polysaccharide degradation activities.</title>
        <authorList>
            <person name="Muhammad N."/>
            <person name="Lee Y.-J."/>
            <person name="Ko J."/>
            <person name="Kim S.-G."/>
        </authorList>
    </citation>
    <scope>NUCLEOTIDE SEQUENCE [LARGE SCALE GENOMIC DNA]</scope>
    <source>
        <strain evidence="1 2">ABR2-5</strain>
    </source>
</reference>
<dbReference type="EMBL" id="JAOYOD010000001">
    <property type="protein sequence ID" value="MCV9387972.1"/>
    <property type="molecule type" value="Genomic_DNA"/>
</dbReference>
<sequence length="157" mass="18928">MFDKLLEEYADFDKEHLNPRHAMNCATTSWHLTDWTYQEFFTTDKRFQDREKYTSKGNLIFISALQLYQQYLIKSCPELEYMRLITNGIKHCIPRDLNSKKETRIGEGHYSPYDYSRHDYNVPRFEIIISNSKSIDFESAVLKTLEFWKKFIEENKT</sequence>
<dbReference type="RefSeq" id="WP_264138793.1">
    <property type="nucleotide sequence ID" value="NZ_JAOYOD010000001.1"/>
</dbReference>